<dbReference type="Pfam" id="PF00356">
    <property type="entry name" value="LacI"/>
    <property type="match status" value="1"/>
</dbReference>
<keyword evidence="2 5" id="KW-0238">DNA-binding</keyword>
<evidence type="ECO:0000313" key="5">
    <source>
        <dbReference type="EMBL" id="TPE63666.1"/>
    </source>
</evidence>
<dbReference type="InterPro" id="IPR046335">
    <property type="entry name" value="LacI/GalR-like_sensor"/>
</dbReference>
<sequence>MNRRRSDANGQNWPTSFDVACAAGVSQPTVSRALRDDPSVSAETRERVQAAARALNYRIDSRAARLRSGSTGTLAVVILTQPGQARARVNPFYFALLGAIGAAASDRGFHLLLSFQDSAANFRSDYEQSHEADGLIVIGSAAHAAGWDHFNAAHRQGAHVVAWGAPEDSLPTIRCDNAEGGRLAVAHLAASGRRRIAFVGPGWDGHVAFRLRRDGYLAAVAEAGIQPLESRAISNGSREEQGEAAVRGLLAQDAQFDSVFAASDLLALGAMKALRDAGRSIPDDVAVVGFDGILSALHSTPALSSVEQDSELAGRLLVDALLDRIAGREPAPTPIPMRLVVRESCGLR</sequence>
<evidence type="ECO:0000259" key="4">
    <source>
        <dbReference type="PROSITE" id="PS50932"/>
    </source>
</evidence>
<dbReference type="AlphaFoldDB" id="A0A501XSW5"/>
<dbReference type="PANTHER" id="PTHR30146:SF120">
    <property type="entry name" value="ALANINE RACEMASE"/>
    <property type="match status" value="1"/>
</dbReference>
<dbReference type="Proteomes" id="UP000319897">
    <property type="component" value="Unassembled WGS sequence"/>
</dbReference>
<evidence type="ECO:0000313" key="6">
    <source>
        <dbReference type="Proteomes" id="UP000319897"/>
    </source>
</evidence>
<keyword evidence="1" id="KW-0805">Transcription regulation</keyword>
<dbReference type="PANTHER" id="PTHR30146">
    <property type="entry name" value="LACI-RELATED TRANSCRIPTIONAL REPRESSOR"/>
    <property type="match status" value="1"/>
</dbReference>
<evidence type="ECO:0000256" key="3">
    <source>
        <dbReference type="ARBA" id="ARBA00023163"/>
    </source>
</evidence>
<gene>
    <name evidence="5" type="ORF">FJQ54_02055</name>
</gene>
<dbReference type="Gene3D" id="1.10.260.40">
    <property type="entry name" value="lambda repressor-like DNA-binding domains"/>
    <property type="match status" value="1"/>
</dbReference>
<dbReference type="InterPro" id="IPR000843">
    <property type="entry name" value="HTH_LacI"/>
</dbReference>
<dbReference type="CDD" id="cd01392">
    <property type="entry name" value="HTH_LacI"/>
    <property type="match status" value="1"/>
</dbReference>
<dbReference type="InterPro" id="IPR028082">
    <property type="entry name" value="Peripla_BP_I"/>
</dbReference>
<evidence type="ECO:0000256" key="2">
    <source>
        <dbReference type="ARBA" id="ARBA00023125"/>
    </source>
</evidence>
<dbReference type="PROSITE" id="PS50932">
    <property type="entry name" value="HTH_LACI_2"/>
    <property type="match status" value="1"/>
</dbReference>
<accession>A0A501XSW5</accession>
<keyword evidence="6" id="KW-1185">Reference proteome</keyword>
<reference evidence="5 6" key="1">
    <citation type="submission" date="2019-06" db="EMBL/GenBank/DDBJ databases">
        <authorList>
            <person name="Lee I."/>
            <person name="Jang G.I."/>
            <person name="Hwang C.Y."/>
        </authorList>
    </citation>
    <scope>NUCLEOTIDE SEQUENCE [LARGE SCALE GENOMIC DNA]</scope>
    <source>
        <strain evidence="5 6">PAMC 28131</strain>
    </source>
</reference>
<organism evidence="5 6">
    <name type="scientific">Sandaracinobacter neustonicus</name>
    <dbReference type="NCBI Taxonomy" id="1715348"/>
    <lineage>
        <taxon>Bacteria</taxon>
        <taxon>Pseudomonadati</taxon>
        <taxon>Pseudomonadota</taxon>
        <taxon>Alphaproteobacteria</taxon>
        <taxon>Sphingomonadales</taxon>
        <taxon>Sphingosinicellaceae</taxon>
        <taxon>Sandaracinobacter</taxon>
    </lineage>
</organism>
<name>A0A501XSW5_9SPHN</name>
<dbReference type="EMBL" id="VFSU01000011">
    <property type="protein sequence ID" value="TPE63666.1"/>
    <property type="molecule type" value="Genomic_DNA"/>
</dbReference>
<comment type="caution">
    <text evidence="5">The sequence shown here is derived from an EMBL/GenBank/DDBJ whole genome shotgun (WGS) entry which is preliminary data.</text>
</comment>
<dbReference type="OrthoDB" id="8433438at2"/>
<dbReference type="Pfam" id="PF13377">
    <property type="entry name" value="Peripla_BP_3"/>
    <property type="match status" value="1"/>
</dbReference>
<dbReference type="RefSeq" id="WP_140926659.1">
    <property type="nucleotide sequence ID" value="NZ_VFSU01000011.1"/>
</dbReference>
<dbReference type="SUPFAM" id="SSF53822">
    <property type="entry name" value="Periplasmic binding protein-like I"/>
    <property type="match status" value="1"/>
</dbReference>
<dbReference type="GO" id="GO:0003700">
    <property type="term" value="F:DNA-binding transcription factor activity"/>
    <property type="evidence" value="ECO:0007669"/>
    <property type="project" value="TreeGrafter"/>
</dbReference>
<evidence type="ECO:0000256" key="1">
    <source>
        <dbReference type="ARBA" id="ARBA00023015"/>
    </source>
</evidence>
<protein>
    <submittedName>
        <fullName evidence="5">LacI family DNA-binding transcriptional regulator</fullName>
    </submittedName>
</protein>
<dbReference type="InterPro" id="IPR010982">
    <property type="entry name" value="Lambda_DNA-bd_dom_sf"/>
</dbReference>
<dbReference type="GO" id="GO:0000976">
    <property type="term" value="F:transcription cis-regulatory region binding"/>
    <property type="evidence" value="ECO:0007669"/>
    <property type="project" value="TreeGrafter"/>
</dbReference>
<dbReference type="SUPFAM" id="SSF47413">
    <property type="entry name" value="lambda repressor-like DNA-binding domains"/>
    <property type="match status" value="1"/>
</dbReference>
<keyword evidence="3" id="KW-0804">Transcription</keyword>
<feature type="domain" description="HTH lacI-type" evidence="4">
    <location>
        <begin position="14"/>
        <end position="68"/>
    </location>
</feature>
<dbReference type="SMART" id="SM00354">
    <property type="entry name" value="HTH_LACI"/>
    <property type="match status" value="1"/>
</dbReference>
<proteinExistence type="predicted"/>
<dbReference type="Gene3D" id="3.40.50.2300">
    <property type="match status" value="2"/>
</dbReference>